<keyword evidence="3" id="KW-1003">Cell membrane</keyword>
<evidence type="ECO:0000313" key="9">
    <source>
        <dbReference type="EMBL" id="PVU75012.1"/>
    </source>
</evidence>
<dbReference type="EMBL" id="QEFD01000165">
    <property type="protein sequence ID" value="PVU75012.1"/>
    <property type="molecule type" value="Genomic_DNA"/>
</dbReference>
<evidence type="ECO:0000256" key="6">
    <source>
        <dbReference type="ARBA" id="ARBA00023136"/>
    </source>
</evidence>
<dbReference type="SUPFAM" id="SSF103473">
    <property type="entry name" value="MFS general substrate transporter"/>
    <property type="match status" value="1"/>
</dbReference>
<feature type="transmembrane region" description="Helical" evidence="7">
    <location>
        <begin position="367"/>
        <end position="392"/>
    </location>
</feature>
<feature type="transmembrane region" description="Helical" evidence="7">
    <location>
        <begin position="52"/>
        <end position="72"/>
    </location>
</feature>
<evidence type="ECO:0000313" key="10">
    <source>
        <dbReference type="Proteomes" id="UP000245638"/>
    </source>
</evidence>
<evidence type="ECO:0000256" key="2">
    <source>
        <dbReference type="ARBA" id="ARBA00022448"/>
    </source>
</evidence>
<accession>A0A2T9X4N6</accession>
<dbReference type="PANTHER" id="PTHR23517:SF3">
    <property type="entry name" value="INTEGRAL MEMBRANE TRANSPORT PROTEIN"/>
    <property type="match status" value="1"/>
</dbReference>
<comment type="caution">
    <text evidence="9">The sequence shown here is derived from an EMBL/GenBank/DDBJ whole genome shotgun (WGS) entry which is preliminary data.</text>
</comment>
<dbReference type="PROSITE" id="PS50850">
    <property type="entry name" value="MFS"/>
    <property type="match status" value="1"/>
</dbReference>
<feature type="domain" description="Major facilitator superfamily (MFS) profile" evidence="8">
    <location>
        <begin position="18"/>
        <end position="391"/>
    </location>
</feature>
<proteinExistence type="predicted"/>
<comment type="subcellular location">
    <subcellularLocation>
        <location evidence="1">Cell membrane</location>
        <topology evidence="1">Multi-pass membrane protein</topology>
    </subcellularLocation>
</comment>
<evidence type="ECO:0000256" key="7">
    <source>
        <dbReference type="SAM" id="Phobius"/>
    </source>
</evidence>
<dbReference type="InterPro" id="IPR011701">
    <property type="entry name" value="MFS"/>
</dbReference>
<dbReference type="AlphaFoldDB" id="A0A2T9X4N6"/>
<evidence type="ECO:0000259" key="8">
    <source>
        <dbReference type="PROSITE" id="PS50850"/>
    </source>
</evidence>
<dbReference type="PANTHER" id="PTHR23517">
    <property type="entry name" value="RESISTANCE PROTEIN MDTM, PUTATIVE-RELATED-RELATED"/>
    <property type="match status" value="1"/>
</dbReference>
<feature type="transmembrane region" description="Helical" evidence="7">
    <location>
        <begin position="139"/>
        <end position="162"/>
    </location>
</feature>
<sequence length="393" mass="44035">MSLKQTLKEIYYIVTDKILFYFSLSLGISTFAYSMLAYYFPIVMTNLDISTFTIGVTYSIISFLYAVFNIPLGTIVDKIGSKNALTLSALMSIPLILLMGTLNPLLFIISLVAFESVVRIVNSLGAHRFMLNYTNAGKAFGVFSLITSILAAIGIMLGGYLLQHSVSMLLFVIIAVLFGISGIIRFLELPKDENKAEVKRSLRLGFKYLKEDKKLLLYLLVSILSSGLSLETYYVTIYFVKDLLIPLTLVGVLYSSYALIMAFLPLLFSVILSKRSNFKNLSILILSNSIIFFLVPLFTNVYILFILFYAWTVIVAMESIVDYNIAQSVTKPEIRGTQVALISTFVRIFSVFYNAMVGLLFQITPLFSFYFTGFLGILAVLTIKFAEFIGVLK</sequence>
<feature type="transmembrane region" description="Helical" evidence="7">
    <location>
        <begin position="20"/>
        <end position="40"/>
    </location>
</feature>
<protein>
    <submittedName>
        <fullName evidence="9">MFS transporter</fullName>
    </submittedName>
</protein>
<evidence type="ECO:0000256" key="3">
    <source>
        <dbReference type="ARBA" id="ARBA00022475"/>
    </source>
</evidence>
<feature type="transmembrane region" description="Helical" evidence="7">
    <location>
        <begin position="168"/>
        <end position="187"/>
    </location>
</feature>
<name>A0A2T9X4N6_9CREN</name>
<evidence type="ECO:0000256" key="1">
    <source>
        <dbReference type="ARBA" id="ARBA00004651"/>
    </source>
</evidence>
<dbReference type="InterPro" id="IPR036259">
    <property type="entry name" value="MFS_trans_sf"/>
</dbReference>
<dbReference type="InterPro" id="IPR050171">
    <property type="entry name" value="MFS_Transporters"/>
</dbReference>
<keyword evidence="4 7" id="KW-0812">Transmembrane</keyword>
<dbReference type="Gene3D" id="1.20.1250.20">
    <property type="entry name" value="MFS general substrate transporter like domains"/>
    <property type="match status" value="2"/>
</dbReference>
<evidence type="ECO:0000256" key="5">
    <source>
        <dbReference type="ARBA" id="ARBA00022989"/>
    </source>
</evidence>
<feature type="transmembrane region" description="Helical" evidence="7">
    <location>
        <begin position="338"/>
        <end position="361"/>
    </location>
</feature>
<feature type="transmembrane region" description="Helical" evidence="7">
    <location>
        <begin position="215"/>
        <end position="237"/>
    </location>
</feature>
<dbReference type="InterPro" id="IPR020846">
    <property type="entry name" value="MFS_dom"/>
</dbReference>
<dbReference type="Proteomes" id="UP000245638">
    <property type="component" value="Unassembled WGS sequence"/>
</dbReference>
<feature type="transmembrane region" description="Helical" evidence="7">
    <location>
        <begin position="243"/>
        <end position="268"/>
    </location>
</feature>
<evidence type="ECO:0000256" key="4">
    <source>
        <dbReference type="ARBA" id="ARBA00022692"/>
    </source>
</evidence>
<gene>
    <name evidence="9" type="ORF">DDW13_05625</name>
</gene>
<dbReference type="Pfam" id="PF07690">
    <property type="entry name" value="MFS_1"/>
    <property type="match status" value="1"/>
</dbReference>
<keyword evidence="2" id="KW-0813">Transport</keyword>
<keyword evidence="5 7" id="KW-1133">Transmembrane helix</keyword>
<dbReference type="GO" id="GO:0005886">
    <property type="term" value="C:plasma membrane"/>
    <property type="evidence" value="ECO:0007669"/>
    <property type="project" value="UniProtKB-SubCell"/>
</dbReference>
<keyword evidence="6 7" id="KW-0472">Membrane</keyword>
<dbReference type="GO" id="GO:0022857">
    <property type="term" value="F:transmembrane transporter activity"/>
    <property type="evidence" value="ECO:0007669"/>
    <property type="project" value="InterPro"/>
</dbReference>
<organism evidence="9 10">
    <name type="scientific">Acidianus hospitalis</name>
    <dbReference type="NCBI Taxonomy" id="563177"/>
    <lineage>
        <taxon>Archaea</taxon>
        <taxon>Thermoproteota</taxon>
        <taxon>Thermoprotei</taxon>
        <taxon>Sulfolobales</taxon>
        <taxon>Sulfolobaceae</taxon>
        <taxon>Acidianus</taxon>
    </lineage>
</organism>
<reference evidence="9 10" key="1">
    <citation type="journal article" date="2015" name="Appl. Environ. Microbiol.">
        <title>Nanoarchaeota, Their Sulfolobales Host, and Nanoarchaeota Virus Distribution across Yellowstone National Park Hot Springs.</title>
        <authorList>
            <person name="Munson-McGee J.H."/>
            <person name="Field E.K."/>
            <person name="Bateson M."/>
            <person name="Rooney C."/>
            <person name="Stepanauskas R."/>
            <person name="Young M.J."/>
        </authorList>
    </citation>
    <scope>NUCLEOTIDE SEQUENCE [LARGE SCALE GENOMIC DNA]</scope>
    <source>
        <strain evidence="9">SCGC AC-742_N10</strain>
    </source>
</reference>